<sequence>MSTFMTDDPPSGEVEVSKLNSPFTKINEKTYTTNTYYLPEERPNPQKQYMSYSDGEYYSEEDDDEDDEEHYHTDGETYESEDEEDQEDQEDKDDENVDNDDAEDNDDELEDNNEKQEDEPSNQVVPCLQAGEGTSSGELQDLLPYEEDVQQTPYNYEKPTLTLYGLMMFIVFLMRLGRASSKRLRKKFKARRDLLGWLDILNYKINRHDKRMMADLQILETKINMEEERMEKKFDKKRFDAKNRALCKLGDDPVPCIGPRYDRRGILLEKKLNKIDLEYERYRMKKIRRWNKMKEKFHKKLKKVQKKQEKRRLKKCRKMHKFERKWNGAPHSFKAYIRLKTAEQRV</sequence>
<keyword evidence="2" id="KW-1185">Reference proteome</keyword>
<dbReference type="Proteomes" id="UP001056978">
    <property type="component" value="Chromosome 9"/>
</dbReference>
<evidence type="ECO:0000313" key="1">
    <source>
        <dbReference type="EMBL" id="KAI4838165.1"/>
    </source>
</evidence>
<protein>
    <submittedName>
        <fullName evidence="1">Uncharacterized protein</fullName>
    </submittedName>
</protein>
<proteinExistence type="predicted"/>
<evidence type="ECO:0000313" key="2">
    <source>
        <dbReference type="Proteomes" id="UP001056978"/>
    </source>
</evidence>
<comment type="caution">
    <text evidence="1">The sequence shown here is derived from an EMBL/GenBank/DDBJ whole genome shotgun (WGS) entry which is preliminary data.</text>
</comment>
<accession>A0ACB9YA88</accession>
<organism evidence="1 2">
    <name type="scientific">Plasmodium brasilianum</name>
    <dbReference type="NCBI Taxonomy" id="5824"/>
    <lineage>
        <taxon>Eukaryota</taxon>
        <taxon>Sar</taxon>
        <taxon>Alveolata</taxon>
        <taxon>Apicomplexa</taxon>
        <taxon>Aconoidasida</taxon>
        <taxon>Haemosporida</taxon>
        <taxon>Plasmodiidae</taxon>
        <taxon>Plasmodium</taxon>
        <taxon>Plasmodium (Plasmodium)</taxon>
    </lineage>
</organism>
<name>A0ACB9YA88_PLABR</name>
<dbReference type="EMBL" id="CM043777">
    <property type="protein sequence ID" value="KAI4838165.1"/>
    <property type="molecule type" value="Genomic_DNA"/>
</dbReference>
<reference evidence="1" key="1">
    <citation type="submission" date="2022-06" db="EMBL/GenBank/DDBJ databases">
        <title>The First Complete Genome of the Simian Malaria Parasite Plasmodium brasilianum.</title>
        <authorList>
            <person name="Bajic M."/>
            <person name="Ravishankar S."/>
        </authorList>
    </citation>
    <scope>NUCLEOTIDE SEQUENCE</scope>
    <source>
        <strain evidence="1">Bolivian I</strain>
    </source>
</reference>
<gene>
    <name evidence="1" type="ORF">MKS88_002638</name>
</gene>